<dbReference type="OrthoDB" id="10627667at2759"/>
<protein>
    <submittedName>
        <fullName evidence="1">Uncharacterized protein</fullName>
    </submittedName>
</protein>
<keyword evidence="2" id="KW-1185">Reference proteome</keyword>
<gene>
    <name evidence="1" type="ORF">MSAN_00120500</name>
</gene>
<dbReference type="EMBL" id="JACAZH010000001">
    <property type="protein sequence ID" value="KAF7377024.1"/>
    <property type="molecule type" value="Genomic_DNA"/>
</dbReference>
<reference evidence="1" key="1">
    <citation type="submission" date="2020-05" db="EMBL/GenBank/DDBJ databases">
        <title>Mycena genomes resolve the evolution of fungal bioluminescence.</title>
        <authorList>
            <person name="Tsai I.J."/>
        </authorList>
    </citation>
    <scope>NUCLEOTIDE SEQUENCE</scope>
    <source>
        <strain evidence="1">160909Yilan</strain>
    </source>
</reference>
<organism evidence="1 2">
    <name type="scientific">Mycena sanguinolenta</name>
    <dbReference type="NCBI Taxonomy" id="230812"/>
    <lineage>
        <taxon>Eukaryota</taxon>
        <taxon>Fungi</taxon>
        <taxon>Dikarya</taxon>
        <taxon>Basidiomycota</taxon>
        <taxon>Agaricomycotina</taxon>
        <taxon>Agaricomycetes</taxon>
        <taxon>Agaricomycetidae</taxon>
        <taxon>Agaricales</taxon>
        <taxon>Marasmiineae</taxon>
        <taxon>Mycenaceae</taxon>
        <taxon>Mycena</taxon>
    </lineage>
</organism>
<evidence type="ECO:0000313" key="2">
    <source>
        <dbReference type="Proteomes" id="UP000623467"/>
    </source>
</evidence>
<dbReference type="AlphaFoldDB" id="A0A8H6ZGD6"/>
<sequence length="169" mass="19079">MTACGLSRTVRLRLFPGISSLDADAETITAFINSLTLEQYHRICDWNLGQRRSLELSASTTVNLGAVYRRSNDQVEDGVEIAFLPSAEAPYVGHWTISGGIGEVMPSGWTRFQSSHTFNRTLSISFSAFWDTWLSQVNHIFLNHIFRRLNIMSNFDDYGTAFAHCFYLG</sequence>
<evidence type="ECO:0000313" key="1">
    <source>
        <dbReference type="EMBL" id="KAF7377024.1"/>
    </source>
</evidence>
<dbReference type="Proteomes" id="UP000623467">
    <property type="component" value="Unassembled WGS sequence"/>
</dbReference>
<proteinExistence type="predicted"/>
<accession>A0A8H6ZGD6</accession>
<comment type="caution">
    <text evidence="1">The sequence shown here is derived from an EMBL/GenBank/DDBJ whole genome shotgun (WGS) entry which is preliminary data.</text>
</comment>
<name>A0A8H6ZGD6_9AGAR</name>